<evidence type="ECO:0000256" key="1">
    <source>
        <dbReference type="ARBA" id="ARBA00004496"/>
    </source>
</evidence>
<reference evidence="11" key="1">
    <citation type="journal article" date="2014" name="Int. J. Syst. Evol. Microbiol.">
        <title>Complete genome sequence of Corynebacterium casei LMG S-19264T (=DSM 44701T), isolated from a smear-ripened cheese.</title>
        <authorList>
            <consortium name="US DOE Joint Genome Institute (JGI-PGF)"/>
            <person name="Walter F."/>
            <person name="Albersmeier A."/>
            <person name="Kalinowski J."/>
            <person name="Ruckert C."/>
        </authorList>
    </citation>
    <scope>NUCLEOTIDE SEQUENCE</scope>
    <source>
        <strain evidence="11">JCM 13583</strain>
    </source>
</reference>
<dbReference type="Gene3D" id="3.30.930.10">
    <property type="entry name" value="Bira Bifunctional Protein, Domain 2"/>
    <property type="match status" value="1"/>
</dbReference>
<comment type="subcellular location">
    <subcellularLocation>
        <location evidence="1">Cytoplasm</location>
    </subcellularLocation>
</comment>
<evidence type="ECO:0000313" key="11">
    <source>
        <dbReference type="EMBL" id="GGM66708.1"/>
    </source>
</evidence>
<dbReference type="InterPro" id="IPR033731">
    <property type="entry name" value="GlyRS-like_core"/>
</dbReference>
<evidence type="ECO:0000256" key="2">
    <source>
        <dbReference type="ARBA" id="ARBA00008226"/>
    </source>
</evidence>
<dbReference type="PROSITE" id="PS50862">
    <property type="entry name" value="AA_TRNA_LIGASE_II"/>
    <property type="match status" value="1"/>
</dbReference>
<dbReference type="InterPro" id="IPR004154">
    <property type="entry name" value="Anticodon-bd"/>
</dbReference>
<dbReference type="Gene3D" id="3.40.50.800">
    <property type="entry name" value="Anticodon-binding domain"/>
    <property type="match status" value="1"/>
</dbReference>
<dbReference type="Pfam" id="PF03129">
    <property type="entry name" value="HGTP_anticodon"/>
    <property type="match status" value="1"/>
</dbReference>
<dbReference type="PANTHER" id="PTHR10745">
    <property type="entry name" value="GLYCYL-TRNA SYNTHETASE/DNA POLYMERASE SUBUNIT GAMMA-2"/>
    <property type="match status" value="1"/>
</dbReference>
<comment type="similarity">
    <text evidence="2">Belongs to the class-II aminoacyl-tRNA synthetase family.</text>
</comment>
<dbReference type="EC" id="6.1.1.14" evidence="3"/>
<dbReference type="GO" id="GO:0006426">
    <property type="term" value="P:glycyl-tRNA aminoacylation"/>
    <property type="evidence" value="ECO:0007669"/>
    <property type="project" value="InterPro"/>
</dbReference>
<gene>
    <name evidence="11" type="ORF">GCM10007108_01120</name>
</gene>
<dbReference type="GO" id="GO:0005737">
    <property type="term" value="C:cytoplasm"/>
    <property type="evidence" value="ECO:0007669"/>
    <property type="project" value="UniProtKB-SubCell"/>
</dbReference>
<keyword evidence="4" id="KW-0436">Ligase</keyword>
<dbReference type="EMBL" id="BMNY01000001">
    <property type="protein sequence ID" value="GGM66708.1"/>
    <property type="molecule type" value="Genomic_DNA"/>
</dbReference>
<dbReference type="SUPFAM" id="SSF52954">
    <property type="entry name" value="Class II aaRS ABD-related"/>
    <property type="match status" value="1"/>
</dbReference>
<organism evidence="11 12">
    <name type="scientific">Thermogymnomonas acidicola</name>
    <dbReference type="NCBI Taxonomy" id="399579"/>
    <lineage>
        <taxon>Archaea</taxon>
        <taxon>Methanobacteriati</taxon>
        <taxon>Thermoplasmatota</taxon>
        <taxon>Thermoplasmata</taxon>
        <taxon>Thermoplasmatales</taxon>
        <taxon>Thermogymnomonas</taxon>
    </lineage>
</organism>
<evidence type="ECO:0000256" key="6">
    <source>
        <dbReference type="ARBA" id="ARBA00022840"/>
    </source>
</evidence>
<sequence length="485" mass="55554">MIYEEVIELAKRRGFFWPSFSVYGGTRGFYDYGPLGVLMRDNIVRVWKEEYMREGAVFIDTPVLAPQPVFKASGHIDRFSDLAVECPSCRSKFKLESVLKRNGIGKVPLNVEEANGVLTSVEVKCPECGARLREAYDFNLMFPVQGKEETLYLRPETAQGIFVNFRLLNNVARNRLPMAAAQLGKGFRNEISPRQGLIRMREFTQGEVEVFLDPERKEWKEIPDYEEILFVPNTGRPVRATPRDAFETGIVKNKALAYFILKTHRILTSVGIEKGKIRFRQHEKEELAHYASDSWDAEANLDDEWIEVVGIADRGTYDLSRHQQFSGQPLTVTVDGREILPCVVEPSYGIDRIFMAVLMTSLYTRSNGFRVLRLPPHVAPYHAAVFPLQKKGLEERSRQLFESLQAKDPYIYYDESGSIGKRYARQDEIGTPFCITVDYQTLEDDSVTVRFRDTAEQVRVQAKDLLESSDLLSFLEGLWKSREAV</sequence>
<keyword evidence="8" id="KW-0030">Aminoacyl-tRNA synthetase</keyword>
<evidence type="ECO:0000313" key="12">
    <source>
        <dbReference type="Proteomes" id="UP000632195"/>
    </source>
</evidence>
<keyword evidence="5" id="KW-0547">Nucleotide-binding</keyword>
<dbReference type="InterPro" id="IPR002315">
    <property type="entry name" value="tRNA-synt_gly"/>
</dbReference>
<dbReference type="GO" id="GO:0004820">
    <property type="term" value="F:glycine-tRNA ligase activity"/>
    <property type="evidence" value="ECO:0007669"/>
    <property type="project" value="UniProtKB-EC"/>
</dbReference>
<dbReference type="Pfam" id="PF00587">
    <property type="entry name" value="tRNA-synt_2b"/>
    <property type="match status" value="1"/>
</dbReference>
<dbReference type="InterPro" id="IPR027031">
    <property type="entry name" value="Gly-tRNA_synthase/POLG2"/>
</dbReference>
<evidence type="ECO:0000256" key="3">
    <source>
        <dbReference type="ARBA" id="ARBA00012829"/>
    </source>
</evidence>
<dbReference type="NCBIfam" id="TIGR00389">
    <property type="entry name" value="glyS_dimeric"/>
    <property type="match status" value="1"/>
</dbReference>
<dbReference type="SUPFAM" id="SSF55681">
    <property type="entry name" value="Class II aaRS and biotin synthetases"/>
    <property type="match status" value="1"/>
</dbReference>
<dbReference type="RefSeq" id="WP_188679416.1">
    <property type="nucleotide sequence ID" value="NZ_BMNY01000001.1"/>
</dbReference>
<comment type="caution">
    <text evidence="11">The sequence shown here is derived from an EMBL/GenBank/DDBJ whole genome shotgun (WGS) entry which is preliminary data.</text>
</comment>
<name>A0AA37BQ97_9ARCH</name>
<evidence type="ECO:0000259" key="10">
    <source>
        <dbReference type="PROSITE" id="PS50862"/>
    </source>
</evidence>
<dbReference type="PRINTS" id="PR01043">
    <property type="entry name" value="TRNASYNTHGLY"/>
</dbReference>
<dbReference type="InterPro" id="IPR006195">
    <property type="entry name" value="aa-tRNA-synth_II"/>
</dbReference>
<dbReference type="NCBIfam" id="NF003211">
    <property type="entry name" value="PRK04173.1"/>
    <property type="match status" value="1"/>
</dbReference>
<protein>
    <recommendedName>
        <fullName evidence="3">glycine--tRNA ligase</fullName>
        <ecNumber evidence="3">6.1.1.14</ecNumber>
    </recommendedName>
    <alternativeName>
        <fullName evidence="9">Diadenosine tetraphosphate synthetase</fullName>
    </alternativeName>
</protein>
<keyword evidence="6" id="KW-0067">ATP-binding</keyword>
<evidence type="ECO:0000256" key="4">
    <source>
        <dbReference type="ARBA" id="ARBA00022598"/>
    </source>
</evidence>
<dbReference type="CDD" id="cd00774">
    <property type="entry name" value="GlyRS-like_core"/>
    <property type="match status" value="1"/>
</dbReference>
<evidence type="ECO:0000256" key="9">
    <source>
        <dbReference type="ARBA" id="ARBA00030057"/>
    </source>
</evidence>
<dbReference type="InterPro" id="IPR036621">
    <property type="entry name" value="Anticodon-bd_dom_sf"/>
</dbReference>
<dbReference type="GO" id="GO:0005524">
    <property type="term" value="F:ATP binding"/>
    <property type="evidence" value="ECO:0007669"/>
    <property type="project" value="UniProtKB-KW"/>
</dbReference>
<reference evidence="11" key="2">
    <citation type="submission" date="2022-09" db="EMBL/GenBank/DDBJ databases">
        <authorList>
            <person name="Sun Q."/>
            <person name="Ohkuma M."/>
        </authorList>
    </citation>
    <scope>NUCLEOTIDE SEQUENCE</scope>
    <source>
        <strain evidence="11">JCM 13583</strain>
    </source>
</reference>
<keyword evidence="7" id="KW-0648">Protein biosynthesis</keyword>
<proteinExistence type="inferred from homology"/>
<dbReference type="AlphaFoldDB" id="A0AA37BQ97"/>
<keyword evidence="12" id="KW-1185">Reference proteome</keyword>
<dbReference type="PANTHER" id="PTHR10745:SF0">
    <property type="entry name" value="GLYCINE--TRNA LIGASE"/>
    <property type="match status" value="1"/>
</dbReference>
<accession>A0AA37BQ97</accession>
<evidence type="ECO:0000256" key="5">
    <source>
        <dbReference type="ARBA" id="ARBA00022741"/>
    </source>
</evidence>
<evidence type="ECO:0000256" key="8">
    <source>
        <dbReference type="ARBA" id="ARBA00023146"/>
    </source>
</evidence>
<dbReference type="InterPro" id="IPR002314">
    <property type="entry name" value="aa-tRNA-synt_IIb"/>
</dbReference>
<feature type="domain" description="Aminoacyl-transfer RNA synthetases class-II family profile" evidence="10">
    <location>
        <begin position="5"/>
        <end position="375"/>
    </location>
</feature>
<evidence type="ECO:0000256" key="7">
    <source>
        <dbReference type="ARBA" id="ARBA00022917"/>
    </source>
</evidence>
<dbReference type="Proteomes" id="UP000632195">
    <property type="component" value="Unassembled WGS sequence"/>
</dbReference>
<dbReference type="InterPro" id="IPR045864">
    <property type="entry name" value="aa-tRNA-synth_II/BPL/LPL"/>
</dbReference>